<name>A0A6G5QPM7_CAMRE</name>
<feature type="transmembrane region" description="Helical" evidence="1">
    <location>
        <begin position="46"/>
        <end position="63"/>
    </location>
</feature>
<evidence type="ECO:0000256" key="1">
    <source>
        <dbReference type="SAM" id="Phobius"/>
    </source>
</evidence>
<keyword evidence="1" id="KW-0812">Transmembrane</keyword>
<accession>A0A6G5QPM7</accession>
<dbReference type="KEGG" id="crx:CRECT_1931"/>
<dbReference type="RefSeq" id="WP_002944950.1">
    <property type="nucleotide sequence ID" value="NZ_CP012543.1"/>
</dbReference>
<feature type="transmembrane region" description="Helical" evidence="1">
    <location>
        <begin position="90"/>
        <end position="119"/>
    </location>
</feature>
<reference evidence="2 3" key="1">
    <citation type="submission" date="2016-07" db="EMBL/GenBank/DDBJ databases">
        <title>Comparative genomics of the Campylobacter concisus group.</title>
        <authorList>
            <person name="Miller W.G."/>
            <person name="Yee E."/>
            <person name="Chapman M.H."/>
            <person name="Huynh S."/>
            <person name="Bono J.L."/>
            <person name="On S.L.W."/>
            <person name="StLeger J."/>
            <person name="Foster G."/>
            <person name="Parker C.T."/>
        </authorList>
    </citation>
    <scope>NUCLEOTIDE SEQUENCE [LARGE SCALE GENOMIC DNA]</scope>
    <source>
        <strain evidence="2 3">ATCC 33238</strain>
    </source>
</reference>
<evidence type="ECO:0000313" key="3">
    <source>
        <dbReference type="Proteomes" id="UP000502377"/>
    </source>
</evidence>
<dbReference type="EMBL" id="CP012543">
    <property type="protein sequence ID" value="QCD47544.1"/>
    <property type="molecule type" value="Genomic_DNA"/>
</dbReference>
<sequence>MKRDILIAILGSLCAFININYIGFLIALNFAIALVCAAFPFMKKNYIFLLLLALNLTLYFNTIDTPFEKPELWTYHIPALANATYGLSALVYASGFVAFVPLAAYICFLYSLCVVICGVREKFQNLS</sequence>
<feature type="transmembrane region" description="Helical" evidence="1">
    <location>
        <begin position="6"/>
        <end position="39"/>
    </location>
</feature>
<gene>
    <name evidence="2" type="ORF">CRECT_1931</name>
</gene>
<keyword evidence="1" id="KW-0472">Membrane</keyword>
<keyword evidence="1" id="KW-1133">Transmembrane helix</keyword>
<dbReference type="AlphaFoldDB" id="A0A6G5QPM7"/>
<protein>
    <submittedName>
        <fullName evidence="2">Putative membrane protein</fullName>
    </submittedName>
</protein>
<dbReference type="Proteomes" id="UP000502377">
    <property type="component" value="Chromosome"/>
</dbReference>
<evidence type="ECO:0000313" key="2">
    <source>
        <dbReference type="EMBL" id="QCD47544.1"/>
    </source>
</evidence>
<proteinExistence type="predicted"/>
<organism evidence="2 3">
    <name type="scientific">Campylobacter rectus</name>
    <name type="common">Wolinella recta</name>
    <dbReference type="NCBI Taxonomy" id="203"/>
    <lineage>
        <taxon>Bacteria</taxon>
        <taxon>Pseudomonadati</taxon>
        <taxon>Campylobacterota</taxon>
        <taxon>Epsilonproteobacteria</taxon>
        <taxon>Campylobacterales</taxon>
        <taxon>Campylobacteraceae</taxon>
        <taxon>Campylobacter</taxon>
    </lineage>
</organism>